<evidence type="ECO:0000313" key="2">
    <source>
        <dbReference type="Proteomes" id="UP000230742"/>
    </source>
</evidence>
<sequence>MANLWQLKTIKTDEQYIWNKPAIRRLYAAFLHNTPYTIVALQNHNYTFPVDLKGITNTKTLVRQIIYT</sequence>
<dbReference type="Proteomes" id="UP000230742">
    <property type="component" value="Chromosome 1"/>
</dbReference>
<dbReference type="EMBL" id="CP024727">
    <property type="protein sequence ID" value="ATV31474.1"/>
    <property type="molecule type" value="Genomic_DNA"/>
</dbReference>
<evidence type="ECO:0000313" key="1">
    <source>
        <dbReference type="EMBL" id="ATV31474.1"/>
    </source>
</evidence>
<gene>
    <name evidence="1" type="ORF">CTM46_08535</name>
</gene>
<dbReference type="RefSeq" id="WP_100014486.1">
    <property type="nucleotide sequence ID" value="NZ_PENE01000001.1"/>
</dbReference>
<protein>
    <submittedName>
        <fullName evidence="1">Uncharacterized protein</fullName>
    </submittedName>
</protein>
<name>A0A2D3LLK4_PREIN</name>
<dbReference type="AlphaFoldDB" id="A0A2D3LLK4"/>
<proteinExistence type="predicted"/>
<organism evidence="1 2">
    <name type="scientific">Prevotella intermedia</name>
    <dbReference type="NCBI Taxonomy" id="28131"/>
    <lineage>
        <taxon>Bacteria</taxon>
        <taxon>Pseudomonadati</taxon>
        <taxon>Bacteroidota</taxon>
        <taxon>Bacteroidia</taxon>
        <taxon>Bacteroidales</taxon>
        <taxon>Prevotellaceae</taxon>
        <taxon>Prevotella</taxon>
    </lineage>
</organism>
<accession>A0A2D3LLK4</accession>
<reference evidence="1 2" key="1">
    <citation type="submission" date="2017-11" db="EMBL/GenBank/DDBJ databases">
        <title>Genome sequencing of Prevotella intermedia KCOM 1949.</title>
        <authorList>
            <person name="Kook J.-K."/>
            <person name="Park S.-N."/>
            <person name="Lim Y.K."/>
        </authorList>
    </citation>
    <scope>NUCLEOTIDE SEQUENCE [LARGE SCALE GENOMIC DNA]</scope>
    <source>
        <strain evidence="1 2">KCOM 1949</strain>
    </source>
</reference>